<dbReference type="EMBL" id="HE573019">
    <property type="protein sequence ID" value="CCC47108.1"/>
    <property type="molecule type" value="Genomic_DNA"/>
</dbReference>
<reference evidence="2" key="1">
    <citation type="journal article" date="2012" name="Proc. Natl. Acad. Sci. U.S.A.">
        <title>Antigenic diversity is generated by distinct evolutionary mechanisms in African trypanosome species.</title>
        <authorList>
            <person name="Jackson A.P."/>
            <person name="Berry A."/>
            <person name="Aslett M."/>
            <person name="Allison H.C."/>
            <person name="Burton P."/>
            <person name="Vavrova-Anderson J."/>
            <person name="Brown R."/>
            <person name="Browne H."/>
            <person name="Corton N."/>
            <person name="Hauser H."/>
            <person name="Gamble J."/>
            <person name="Gilderthorp R."/>
            <person name="Marcello L."/>
            <person name="McQuillan J."/>
            <person name="Otto T.D."/>
            <person name="Quail M.A."/>
            <person name="Sanders M.J."/>
            <person name="van Tonder A."/>
            <person name="Ginger M.L."/>
            <person name="Field M.C."/>
            <person name="Barry J.D."/>
            <person name="Hertz-Fowler C."/>
            <person name="Berriman M."/>
        </authorList>
    </citation>
    <scope>NUCLEOTIDE SEQUENCE</scope>
    <source>
        <strain evidence="2">Y486</strain>
    </source>
</reference>
<name>G0TT27_TRYVY</name>
<accession>G0TT27</accession>
<evidence type="ECO:0000313" key="2">
    <source>
        <dbReference type="EMBL" id="CCC47108.1"/>
    </source>
</evidence>
<proteinExistence type="predicted"/>
<feature type="region of interest" description="Disordered" evidence="1">
    <location>
        <begin position="708"/>
        <end position="730"/>
    </location>
</feature>
<protein>
    <submittedName>
        <fullName evidence="2">Uncharacterized protein</fullName>
    </submittedName>
</protein>
<evidence type="ECO:0000256" key="1">
    <source>
        <dbReference type="SAM" id="MobiDB-lite"/>
    </source>
</evidence>
<dbReference type="AlphaFoldDB" id="G0TT27"/>
<dbReference type="OMA" id="YWSLLTW"/>
<organism evidence="2">
    <name type="scientific">Trypanosoma vivax (strain Y486)</name>
    <dbReference type="NCBI Taxonomy" id="1055687"/>
    <lineage>
        <taxon>Eukaryota</taxon>
        <taxon>Discoba</taxon>
        <taxon>Euglenozoa</taxon>
        <taxon>Kinetoplastea</taxon>
        <taxon>Metakinetoplastina</taxon>
        <taxon>Trypanosomatida</taxon>
        <taxon>Trypanosomatidae</taxon>
        <taxon>Trypanosoma</taxon>
        <taxon>Duttonella</taxon>
    </lineage>
</organism>
<feature type="compositionally biased region" description="Basic and acidic residues" evidence="1">
    <location>
        <begin position="716"/>
        <end position="725"/>
    </location>
</feature>
<dbReference type="VEuPathDB" id="TriTrypDB:TvY486_0302950"/>
<sequence>MPRSLLYRNAILRQAGSSLCVKSLNRFDSSSPQKVVPELLLGKQEGPHKSYRRSAYSVVRGRNAPPGLCINGLSRSAEAHATASVDGDCCCCCSALLYRSEVQLFLTPEQERERDDFVFSLKLAQVEQTLRDMVGETAYVQLVGPALAQARIAGLCEDFSWLSANVGNDSDGDEWVARLLLTLEEEHRVKWLREDGGQQSDRIARVPSFKAMYVLYNIESASLELRQLEAIEDRMRENHLEWDMCDAAVACLFAMRKAELRPFFCHVVRKFLFDSWEVPLDESVANLRYVLGAALLLQAFLLITQEAEGASGYYADPPTYMFEVATELRVFASKLLPSNVSDIVKVIAARCCERALSLTSKFSISANSPVLPGFTLWLMREAPSSVSCYYHFRQMVLRSHSEALILLEKSSFLSPLCADLHVVVDILIPLIDACGQENFCTLVFNEVLTSLEERLRRHAPAFSEDDVQLIAALGYRLFEGQRLRCERTTGPMSQSATFPFDARKNEQLEQLQVIDGSPWSLITFSYGYLKEIVRVLIKDKRSLKHQVKQQMPTTVGVATPSEASDGRNMACLPVRSALNLHDTSRCGGNGSGDIDGGQGGGATECGSVTVVGDASVRRASDHTVGVGCGVAALRPMVPASLRERFVTFVEELVRVLVDSAGAKGGLASRVVSGELYNFVNKYVPLPNIHDEYRRKIFLLVNVVSQQDPSSVAGETDTPKKARGCGDESSLSESADEIPAELRHLVASLPLILSPWASVMILREVLRESSGMNPRYNYVLNAAIDLQLPVSTARSRMATMLNMWRFINSQAGKMTFSEQVAVKRRCAFNIPLSYILSSYWSLLTWLTFFAIVGLNVIGMDLESRYVASRLFREFAPPEDTIAGTAETSTQVEAGYITSLYLDEPRHCLDAVDARPGTTTEGIDHQFISSEGLLSTASSIFRWGKNQRQPMTLIVIRRGTNTCDTERASGDFLLVSEVLRGLADKLPFPFYIPLEQPLTAELIVARAAERIRRISFDNAWFVSRLLFRTFPLGRFRAENGLVSHTCAQANLLRRRVTFLLHVHANVPLPMRLIARLHESVLAESGNLVVVAYEDSLVMGGATPEALHALVEARCVRYIPYKRQSRHVEVPSYNLLTLLVNQCMGVWQSVGVLWLQLVDSFRQCTTVGHVVAVAS</sequence>
<gene>
    <name evidence="2" type="ORF">TVY486_0302950</name>
</gene>